<dbReference type="KEGG" id="mlz:F6J85_02205"/>
<accession>A0A5J6L0W1</accession>
<evidence type="ECO:0000313" key="1">
    <source>
        <dbReference type="EMBL" id="QEW02026.1"/>
    </source>
</evidence>
<evidence type="ECO:0000313" key="2">
    <source>
        <dbReference type="Proteomes" id="UP000325516"/>
    </source>
</evidence>
<sequence>MGAPGEGIAMDARAGGRAPRVRSALPLLTAVAAVAGLLSGCAAPPTEEVIPHGEVPEDGVWCELVSTEDLETLLGDADVQRVREVRGFGADAGPSSPCAVAWADGDERVEVVSSHTLFTPGGGSYLDAVTSLRDFLGPEGERLGAGDVEELQPGVYFDVGREFITVFETCENGGSAPALRTGSLYLSPAPGGDQLAPGQIASLGERLTQLLDERYACPGEVRPLGAGEWEGLAEAASR</sequence>
<organism evidence="1 2">
    <name type="scientific">Microbacterium lushaniae</name>
    <dbReference type="NCBI Taxonomy" id="2614639"/>
    <lineage>
        <taxon>Bacteria</taxon>
        <taxon>Bacillati</taxon>
        <taxon>Actinomycetota</taxon>
        <taxon>Actinomycetes</taxon>
        <taxon>Micrococcales</taxon>
        <taxon>Microbacteriaceae</taxon>
        <taxon>Microbacterium</taxon>
    </lineage>
</organism>
<dbReference type="Proteomes" id="UP000325516">
    <property type="component" value="Chromosome"/>
</dbReference>
<proteinExistence type="predicted"/>
<dbReference type="RefSeq" id="WP_150923664.1">
    <property type="nucleotide sequence ID" value="NZ_CP044232.1"/>
</dbReference>
<name>A0A5J6L0W1_9MICO</name>
<keyword evidence="2" id="KW-1185">Reference proteome</keyword>
<dbReference type="EMBL" id="CP044232">
    <property type="protein sequence ID" value="QEW02026.1"/>
    <property type="molecule type" value="Genomic_DNA"/>
</dbReference>
<dbReference type="AlphaFoldDB" id="A0A5J6L0W1"/>
<protein>
    <submittedName>
        <fullName evidence="1">Uncharacterized protein</fullName>
    </submittedName>
</protein>
<gene>
    <name evidence="1" type="ORF">F6J85_02205</name>
</gene>
<reference evidence="2" key="1">
    <citation type="submission" date="2019-09" db="EMBL/GenBank/DDBJ databases">
        <title>Mumia zhuanghuii sp. nov. isolated from the intestinal contents of plateau pika (Ochotona curzoniae) in the Qinghai-Tibet plateau of China.</title>
        <authorList>
            <person name="Tian Z."/>
        </authorList>
    </citation>
    <scope>NUCLEOTIDE SEQUENCE [LARGE SCALE GENOMIC DNA]</scope>
    <source>
        <strain evidence="2">L-031</strain>
    </source>
</reference>